<evidence type="ECO:0000256" key="1">
    <source>
        <dbReference type="ARBA" id="ARBA00001946"/>
    </source>
</evidence>
<evidence type="ECO:0000259" key="10">
    <source>
        <dbReference type="Pfam" id="PF01909"/>
    </source>
</evidence>
<dbReference type="GO" id="GO:0005524">
    <property type="term" value="F:ATP binding"/>
    <property type="evidence" value="ECO:0007669"/>
    <property type="project" value="UniProtKB-KW"/>
</dbReference>
<dbReference type="RefSeq" id="WP_149266594.1">
    <property type="nucleotide sequence ID" value="NZ_VFJB01000006.1"/>
</dbReference>
<keyword evidence="8" id="KW-0460">Magnesium</keyword>
<dbReference type="InterPro" id="IPR052038">
    <property type="entry name" value="Type-VII_TA_antitoxin"/>
</dbReference>
<sequence length="95" mass="10898">MNKEILDKLIQLKPILKDKFGIEEFAIFGSVAKGLANKDSDVDIVILKMNIKKGFALIEVKYFLEKQLNKKVDIGTYASMKTFIKNRIKKDLIHV</sequence>
<dbReference type="GO" id="GO:0016779">
    <property type="term" value="F:nucleotidyltransferase activity"/>
    <property type="evidence" value="ECO:0007669"/>
    <property type="project" value="UniProtKB-KW"/>
</dbReference>
<evidence type="ECO:0000313" key="11">
    <source>
        <dbReference type="EMBL" id="KAA0257621.1"/>
    </source>
</evidence>
<evidence type="ECO:0000256" key="7">
    <source>
        <dbReference type="ARBA" id="ARBA00022840"/>
    </source>
</evidence>
<evidence type="ECO:0000313" key="12">
    <source>
        <dbReference type="Proteomes" id="UP000322876"/>
    </source>
</evidence>
<name>A0A5A8F1L4_9BACT</name>
<dbReference type="Proteomes" id="UP000322876">
    <property type="component" value="Unassembled WGS sequence"/>
</dbReference>
<dbReference type="InterPro" id="IPR002934">
    <property type="entry name" value="Polymerase_NTP_transf_dom"/>
</dbReference>
<dbReference type="CDD" id="cd05403">
    <property type="entry name" value="NT_KNTase_like"/>
    <property type="match status" value="1"/>
</dbReference>
<evidence type="ECO:0000256" key="3">
    <source>
        <dbReference type="ARBA" id="ARBA00022679"/>
    </source>
</evidence>
<comment type="caution">
    <text evidence="11">The sequence shown here is derived from an EMBL/GenBank/DDBJ whole genome shotgun (WGS) entry which is preliminary data.</text>
</comment>
<keyword evidence="6" id="KW-0547">Nucleotide-binding</keyword>
<comment type="cofactor">
    <cofactor evidence="1">
        <name>Mg(2+)</name>
        <dbReference type="ChEBI" id="CHEBI:18420"/>
    </cofactor>
</comment>
<keyword evidence="3" id="KW-0808">Transferase</keyword>
<dbReference type="Pfam" id="PF01909">
    <property type="entry name" value="NTP_transf_2"/>
    <property type="match status" value="1"/>
</dbReference>
<evidence type="ECO:0000256" key="2">
    <source>
        <dbReference type="ARBA" id="ARBA00022649"/>
    </source>
</evidence>
<dbReference type="PANTHER" id="PTHR33571:SF14">
    <property type="entry name" value="PROTEIN ADENYLYLTRANSFERASE MJ0435-RELATED"/>
    <property type="match status" value="1"/>
</dbReference>
<evidence type="ECO:0000256" key="9">
    <source>
        <dbReference type="ARBA" id="ARBA00038276"/>
    </source>
</evidence>
<keyword evidence="4" id="KW-0548">Nucleotidyltransferase</keyword>
<protein>
    <recommendedName>
        <fullName evidence="10">Polymerase nucleotidyl transferase domain-containing protein</fullName>
    </recommendedName>
</protein>
<accession>A0A5A8F1L4</accession>
<dbReference type="GO" id="GO:0046872">
    <property type="term" value="F:metal ion binding"/>
    <property type="evidence" value="ECO:0007669"/>
    <property type="project" value="UniProtKB-KW"/>
</dbReference>
<evidence type="ECO:0000256" key="8">
    <source>
        <dbReference type="ARBA" id="ARBA00022842"/>
    </source>
</evidence>
<dbReference type="Gene3D" id="3.30.460.10">
    <property type="entry name" value="Beta Polymerase, domain 2"/>
    <property type="match status" value="1"/>
</dbReference>
<keyword evidence="12" id="KW-1185">Reference proteome</keyword>
<evidence type="ECO:0000256" key="5">
    <source>
        <dbReference type="ARBA" id="ARBA00022723"/>
    </source>
</evidence>
<evidence type="ECO:0000256" key="4">
    <source>
        <dbReference type="ARBA" id="ARBA00022695"/>
    </source>
</evidence>
<dbReference type="SUPFAM" id="SSF81301">
    <property type="entry name" value="Nucleotidyltransferase"/>
    <property type="match status" value="1"/>
</dbReference>
<comment type="similarity">
    <text evidence="9">Belongs to the MntA antitoxin family.</text>
</comment>
<proteinExistence type="inferred from homology"/>
<gene>
    <name evidence="11" type="ORF">FHQ18_07700</name>
</gene>
<dbReference type="EMBL" id="VFJB01000006">
    <property type="protein sequence ID" value="KAA0257621.1"/>
    <property type="molecule type" value="Genomic_DNA"/>
</dbReference>
<keyword evidence="5" id="KW-0479">Metal-binding</keyword>
<evidence type="ECO:0000256" key="6">
    <source>
        <dbReference type="ARBA" id="ARBA00022741"/>
    </source>
</evidence>
<keyword evidence="2" id="KW-1277">Toxin-antitoxin system</keyword>
<organism evidence="11 12">
    <name type="scientific">Deferribacter autotrophicus</name>
    <dbReference type="NCBI Taxonomy" id="500465"/>
    <lineage>
        <taxon>Bacteria</taxon>
        <taxon>Pseudomonadati</taxon>
        <taxon>Deferribacterota</taxon>
        <taxon>Deferribacteres</taxon>
        <taxon>Deferribacterales</taxon>
        <taxon>Deferribacteraceae</taxon>
        <taxon>Deferribacter</taxon>
    </lineage>
</organism>
<feature type="domain" description="Polymerase nucleotidyl transferase" evidence="10">
    <location>
        <begin position="10"/>
        <end position="93"/>
    </location>
</feature>
<dbReference type="OrthoDB" id="90159at2"/>
<dbReference type="AlphaFoldDB" id="A0A5A8F1L4"/>
<dbReference type="PANTHER" id="PTHR33571">
    <property type="entry name" value="SSL8005 PROTEIN"/>
    <property type="match status" value="1"/>
</dbReference>
<keyword evidence="7" id="KW-0067">ATP-binding</keyword>
<reference evidence="11 12" key="1">
    <citation type="submission" date="2019-06" db="EMBL/GenBank/DDBJ databases">
        <title>Genomic insights into carbon and energy metabolism of Deferribacter autotrophicus revealed new metabolic traits in the phylum Deferribacteres.</title>
        <authorList>
            <person name="Slobodkin A.I."/>
            <person name="Slobodkina G.B."/>
            <person name="Allioux M."/>
            <person name="Alain K."/>
            <person name="Jebbar M."/>
            <person name="Shadrin V."/>
            <person name="Kublanov I.V."/>
            <person name="Toshchakov S.V."/>
            <person name="Bonch-Osmolovskaya E.A."/>
        </authorList>
    </citation>
    <scope>NUCLEOTIDE SEQUENCE [LARGE SCALE GENOMIC DNA]</scope>
    <source>
        <strain evidence="11 12">SL50</strain>
    </source>
</reference>
<dbReference type="InterPro" id="IPR043519">
    <property type="entry name" value="NT_sf"/>
</dbReference>